<accession>A0ABV2DQL5</accession>
<keyword evidence="1" id="KW-0812">Transmembrane</keyword>
<reference evidence="2 3" key="1">
    <citation type="submission" date="2024-06" db="EMBL/GenBank/DDBJ databases">
        <authorList>
            <person name="Kim D.-U."/>
        </authorList>
    </citation>
    <scope>NUCLEOTIDE SEQUENCE [LARGE SCALE GENOMIC DNA]</scope>
    <source>
        <strain evidence="2 3">KACC15460</strain>
    </source>
</reference>
<name>A0ABV2DQL5_9HYPH</name>
<sequence>MPMRSIGGILQPLQQEIFQADRRGDFKSAAHAAEECVTMASAESDKLPYYCAYYLSSALKLGKGILRDQNRAFPLLKSITAKDLDDEAALALVENYLDGAGTPRDAIEAGIVFWRVQHGAWSIYSAYWGMCNECEEFRKHERIVAYRIARELTAEEKQTAESLAIARFPAIAERAKHRDAQIKRMQALILALIAVVGCLIWWRRRSRKQSYVAH</sequence>
<evidence type="ECO:0000313" key="3">
    <source>
        <dbReference type="Proteomes" id="UP001548832"/>
    </source>
</evidence>
<proteinExistence type="predicted"/>
<dbReference type="RefSeq" id="WP_354464383.1">
    <property type="nucleotide sequence ID" value="NZ_JBEWSZ010000007.1"/>
</dbReference>
<dbReference type="InterPro" id="IPR011990">
    <property type="entry name" value="TPR-like_helical_dom_sf"/>
</dbReference>
<gene>
    <name evidence="2" type="ORF">ABVQ20_34955</name>
</gene>
<dbReference type="Gene3D" id="1.25.40.10">
    <property type="entry name" value="Tetratricopeptide repeat domain"/>
    <property type="match status" value="1"/>
</dbReference>
<evidence type="ECO:0000256" key="1">
    <source>
        <dbReference type="SAM" id="Phobius"/>
    </source>
</evidence>
<keyword evidence="1" id="KW-1133">Transmembrane helix</keyword>
<organism evidence="2 3">
    <name type="scientific">Mesorhizobium shangrilense</name>
    <dbReference type="NCBI Taxonomy" id="460060"/>
    <lineage>
        <taxon>Bacteria</taxon>
        <taxon>Pseudomonadati</taxon>
        <taxon>Pseudomonadota</taxon>
        <taxon>Alphaproteobacteria</taxon>
        <taxon>Hyphomicrobiales</taxon>
        <taxon>Phyllobacteriaceae</taxon>
        <taxon>Mesorhizobium</taxon>
    </lineage>
</organism>
<evidence type="ECO:0008006" key="4">
    <source>
        <dbReference type="Google" id="ProtNLM"/>
    </source>
</evidence>
<protein>
    <recommendedName>
        <fullName evidence="4">HEPN domain-containing protein</fullName>
    </recommendedName>
</protein>
<comment type="caution">
    <text evidence="2">The sequence shown here is derived from an EMBL/GenBank/DDBJ whole genome shotgun (WGS) entry which is preliminary data.</text>
</comment>
<feature type="transmembrane region" description="Helical" evidence="1">
    <location>
        <begin position="185"/>
        <end position="202"/>
    </location>
</feature>
<keyword evidence="1" id="KW-0472">Membrane</keyword>
<dbReference type="Proteomes" id="UP001548832">
    <property type="component" value="Unassembled WGS sequence"/>
</dbReference>
<dbReference type="EMBL" id="JBEWSZ010000007">
    <property type="protein sequence ID" value="MET2832159.1"/>
    <property type="molecule type" value="Genomic_DNA"/>
</dbReference>
<keyword evidence="3" id="KW-1185">Reference proteome</keyword>
<evidence type="ECO:0000313" key="2">
    <source>
        <dbReference type="EMBL" id="MET2832159.1"/>
    </source>
</evidence>